<comment type="caution">
    <text evidence="2">The sequence shown here is derived from an EMBL/GenBank/DDBJ whole genome shotgun (WGS) entry which is preliminary data.</text>
</comment>
<gene>
    <name evidence="2" type="ORF">BpHYR1_045805</name>
</gene>
<organism evidence="2 3">
    <name type="scientific">Brachionus plicatilis</name>
    <name type="common">Marine rotifer</name>
    <name type="synonym">Brachionus muelleri</name>
    <dbReference type="NCBI Taxonomy" id="10195"/>
    <lineage>
        <taxon>Eukaryota</taxon>
        <taxon>Metazoa</taxon>
        <taxon>Spiralia</taxon>
        <taxon>Gnathifera</taxon>
        <taxon>Rotifera</taxon>
        <taxon>Eurotatoria</taxon>
        <taxon>Monogononta</taxon>
        <taxon>Pseudotrocha</taxon>
        <taxon>Ploima</taxon>
        <taxon>Brachionidae</taxon>
        <taxon>Brachionus</taxon>
    </lineage>
</organism>
<evidence type="ECO:0000313" key="3">
    <source>
        <dbReference type="Proteomes" id="UP000276133"/>
    </source>
</evidence>
<proteinExistence type="predicted"/>
<evidence type="ECO:0000256" key="1">
    <source>
        <dbReference type="SAM" id="MobiDB-lite"/>
    </source>
</evidence>
<evidence type="ECO:0000313" key="2">
    <source>
        <dbReference type="EMBL" id="RNA40918.1"/>
    </source>
</evidence>
<sequence>MTYQKKRSDVQLNKSKPAMGESDEYEVKLKRNFDELLKKEHTVSCKNSTHQKSGKKAPCFKNNFERNNFFWVSGVKEYDFEVVDPGPQEPTIRLLNFDLETLMLILGGGGGSKRKF</sequence>
<dbReference type="Proteomes" id="UP000276133">
    <property type="component" value="Unassembled WGS sequence"/>
</dbReference>
<dbReference type="EMBL" id="REGN01000569">
    <property type="protein sequence ID" value="RNA40918.1"/>
    <property type="molecule type" value="Genomic_DNA"/>
</dbReference>
<name>A0A3M7SZA1_BRAPC</name>
<dbReference type="AlphaFoldDB" id="A0A3M7SZA1"/>
<accession>A0A3M7SZA1</accession>
<protein>
    <submittedName>
        <fullName evidence="2">Uncharacterized protein</fullName>
    </submittedName>
</protein>
<keyword evidence="3" id="KW-1185">Reference proteome</keyword>
<reference evidence="2 3" key="1">
    <citation type="journal article" date="2018" name="Sci. Rep.">
        <title>Genomic signatures of local adaptation to the degree of environmental predictability in rotifers.</title>
        <authorList>
            <person name="Franch-Gras L."/>
            <person name="Hahn C."/>
            <person name="Garcia-Roger E.M."/>
            <person name="Carmona M.J."/>
            <person name="Serra M."/>
            <person name="Gomez A."/>
        </authorList>
    </citation>
    <scope>NUCLEOTIDE SEQUENCE [LARGE SCALE GENOMIC DNA]</scope>
    <source>
        <strain evidence="2">HYR1</strain>
    </source>
</reference>
<feature type="region of interest" description="Disordered" evidence="1">
    <location>
        <begin position="1"/>
        <end position="21"/>
    </location>
</feature>